<dbReference type="Gene3D" id="3.40.1190.20">
    <property type="match status" value="1"/>
</dbReference>
<accession>A0A2A4G0X1</accession>
<feature type="active site" description="Proton acceptor" evidence="12">
    <location>
        <position position="251"/>
    </location>
</feature>
<keyword evidence="9 12" id="KW-0460">Magnesium</keyword>
<dbReference type="GO" id="GO:0005524">
    <property type="term" value="F:ATP binding"/>
    <property type="evidence" value="ECO:0007669"/>
    <property type="project" value="UniProtKB-UniRule"/>
</dbReference>
<comment type="activity regulation">
    <text evidence="12">Activated by a monovalent cation that binds near, but not in, the active site. The most likely occupant of the site in vivo is potassium. Ion binding induces a conformational change that may alter substrate affinity.</text>
</comment>
<dbReference type="GO" id="GO:0004747">
    <property type="term" value="F:ribokinase activity"/>
    <property type="evidence" value="ECO:0007669"/>
    <property type="project" value="UniProtKB-UniRule"/>
</dbReference>
<dbReference type="CDD" id="cd01174">
    <property type="entry name" value="ribokinase"/>
    <property type="match status" value="1"/>
</dbReference>
<evidence type="ECO:0000256" key="6">
    <source>
        <dbReference type="ARBA" id="ARBA00022741"/>
    </source>
</evidence>
<keyword evidence="12" id="KW-0963">Cytoplasm</keyword>
<dbReference type="RefSeq" id="WP_097443726.1">
    <property type="nucleotide sequence ID" value="NZ_NBWU01000008.1"/>
</dbReference>
<comment type="function">
    <text evidence="12">Catalyzes the phosphorylation of ribose at O-5 in a reaction requiring ATP and magnesium. The resulting D-ribose-5-phosphate can then be used either for sythesis of nucleotides, histidine, and tryptophan, or as a component of the pentose phosphate pathway.</text>
</comment>
<comment type="caution">
    <text evidence="12">Lacks conserved residue(s) required for the propagation of feature annotation.</text>
</comment>
<feature type="binding site" evidence="12">
    <location>
        <position position="281"/>
    </location>
    <ligand>
        <name>K(+)</name>
        <dbReference type="ChEBI" id="CHEBI:29103"/>
    </ligand>
</feature>
<dbReference type="GO" id="GO:0019303">
    <property type="term" value="P:D-ribose catabolic process"/>
    <property type="evidence" value="ECO:0007669"/>
    <property type="project" value="UniProtKB-UniRule"/>
</dbReference>
<evidence type="ECO:0000256" key="4">
    <source>
        <dbReference type="ARBA" id="ARBA00022679"/>
    </source>
</evidence>
<feature type="binding site" evidence="12">
    <location>
        <position position="139"/>
    </location>
    <ligand>
        <name>substrate</name>
    </ligand>
</feature>
<feature type="binding site" evidence="12">
    <location>
        <position position="290"/>
    </location>
    <ligand>
        <name>K(+)</name>
        <dbReference type="ChEBI" id="CHEBI:29103"/>
    </ligand>
</feature>
<dbReference type="InterPro" id="IPR002139">
    <property type="entry name" value="Ribo/fructo_kinase"/>
</dbReference>
<dbReference type="InterPro" id="IPR002173">
    <property type="entry name" value="Carboh/pur_kinase_PfkB_CS"/>
</dbReference>
<comment type="similarity">
    <text evidence="1">Belongs to the carbohydrate kinase pfkB family.</text>
</comment>
<dbReference type="InterPro" id="IPR011611">
    <property type="entry name" value="PfkB_dom"/>
</dbReference>
<dbReference type="HAMAP" id="MF_01987">
    <property type="entry name" value="Ribokinase"/>
    <property type="match status" value="1"/>
</dbReference>
<feature type="binding site" evidence="12">
    <location>
        <begin position="38"/>
        <end position="42"/>
    </location>
    <ligand>
        <name>substrate</name>
    </ligand>
</feature>
<evidence type="ECO:0000256" key="12">
    <source>
        <dbReference type="HAMAP-Rule" id="MF_01987"/>
    </source>
</evidence>
<keyword evidence="6 12" id="KW-0547">Nucleotide-binding</keyword>
<dbReference type="InterPro" id="IPR011877">
    <property type="entry name" value="Ribokinase"/>
</dbReference>
<dbReference type="PRINTS" id="PR00990">
    <property type="entry name" value="RIBOKINASE"/>
</dbReference>
<feature type="binding site" evidence="12">
    <location>
        <position position="251"/>
    </location>
    <ligand>
        <name>substrate</name>
    </ligand>
</feature>
<keyword evidence="7 12" id="KW-0418">Kinase</keyword>
<keyword evidence="5 12" id="KW-0479">Metal-binding</keyword>
<dbReference type="SUPFAM" id="SSF53613">
    <property type="entry name" value="Ribokinase-like"/>
    <property type="match status" value="1"/>
</dbReference>
<comment type="subunit">
    <text evidence="12">Homodimer.</text>
</comment>
<evidence type="ECO:0000259" key="13">
    <source>
        <dbReference type="Pfam" id="PF00294"/>
    </source>
</evidence>
<dbReference type="PANTHER" id="PTHR10584">
    <property type="entry name" value="SUGAR KINASE"/>
    <property type="match status" value="1"/>
</dbReference>
<evidence type="ECO:0000256" key="3">
    <source>
        <dbReference type="ARBA" id="ARBA00016943"/>
    </source>
</evidence>
<name>A0A2A4G0X1_9FLAO</name>
<feature type="binding site" evidence="12">
    <location>
        <position position="284"/>
    </location>
    <ligand>
        <name>K(+)</name>
        <dbReference type="ChEBI" id="CHEBI:29103"/>
    </ligand>
</feature>
<feature type="binding site" evidence="12">
    <location>
        <position position="286"/>
    </location>
    <ligand>
        <name>K(+)</name>
        <dbReference type="ChEBI" id="CHEBI:29103"/>
    </ligand>
</feature>
<keyword evidence="15" id="KW-1185">Reference proteome</keyword>
<evidence type="ECO:0000256" key="11">
    <source>
        <dbReference type="ARBA" id="ARBA00023277"/>
    </source>
</evidence>
<comment type="caution">
    <text evidence="14">The sequence shown here is derived from an EMBL/GenBank/DDBJ whole genome shotgun (WGS) entry which is preliminary data.</text>
</comment>
<dbReference type="OrthoDB" id="9775849at2"/>
<comment type="pathway">
    <text evidence="12">Carbohydrate metabolism; D-ribose degradation; D-ribose 5-phosphate from beta-D-ribopyranose: step 2/2.</text>
</comment>
<dbReference type="GO" id="GO:0005829">
    <property type="term" value="C:cytosol"/>
    <property type="evidence" value="ECO:0007669"/>
    <property type="project" value="TreeGrafter"/>
</dbReference>
<keyword evidence="11 12" id="KW-0119">Carbohydrate metabolism</keyword>
<dbReference type="AlphaFoldDB" id="A0A2A4G0X1"/>
<comment type="catalytic activity">
    <reaction evidence="12">
        <text>D-ribose + ATP = D-ribose 5-phosphate + ADP + H(+)</text>
        <dbReference type="Rhea" id="RHEA:13697"/>
        <dbReference type="ChEBI" id="CHEBI:15378"/>
        <dbReference type="ChEBI" id="CHEBI:30616"/>
        <dbReference type="ChEBI" id="CHEBI:47013"/>
        <dbReference type="ChEBI" id="CHEBI:78346"/>
        <dbReference type="ChEBI" id="CHEBI:456216"/>
        <dbReference type="EC" id="2.7.1.15"/>
    </reaction>
</comment>
<evidence type="ECO:0000256" key="1">
    <source>
        <dbReference type="ARBA" id="ARBA00005380"/>
    </source>
</evidence>
<dbReference type="Pfam" id="PF00294">
    <property type="entry name" value="PfkB"/>
    <property type="match status" value="1"/>
</dbReference>
<evidence type="ECO:0000256" key="2">
    <source>
        <dbReference type="ARBA" id="ARBA00012035"/>
    </source>
</evidence>
<keyword evidence="4 12" id="KW-0808">Transferase</keyword>
<feature type="domain" description="Carbohydrate kinase PfkB" evidence="13">
    <location>
        <begin position="2"/>
        <end position="293"/>
    </location>
</feature>
<feature type="binding site" evidence="12">
    <location>
        <begin position="219"/>
        <end position="224"/>
    </location>
    <ligand>
        <name>ATP</name>
        <dbReference type="ChEBI" id="CHEBI:30616"/>
    </ligand>
</feature>
<dbReference type="InterPro" id="IPR029056">
    <property type="entry name" value="Ribokinase-like"/>
</dbReference>
<feature type="binding site" evidence="12">
    <location>
        <begin position="10"/>
        <end position="12"/>
    </location>
    <ligand>
        <name>substrate</name>
    </ligand>
</feature>
<dbReference type="GO" id="GO:0046872">
    <property type="term" value="F:metal ion binding"/>
    <property type="evidence" value="ECO:0007669"/>
    <property type="project" value="UniProtKB-KW"/>
</dbReference>
<feature type="binding site" evidence="12">
    <location>
        <position position="245"/>
    </location>
    <ligand>
        <name>K(+)</name>
        <dbReference type="ChEBI" id="CHEBI:29103"/>
    </ligand>
</feature>
<reference evidence="14 15" key="1">
    <citation type="submission" date="2017-04" db="EMBL/GenBank/DDBJ databases">
        <title>A new member of the family Flavobacteriaceae isolated from ascidians.</title>
        <authorList>
            <person name="Chen L."/>
        </authorList>
    </citation>
    <scope>NUCLEOTIDE SEQUENCE [LARGE SCALE GENOMIC DNA]</scope>
    <source>
        <strain evidence="14 15">HQA918</strain>
    </source>
</reference>
<feature type="binding site" evidence="12">
    <location>
        <begin position="250"/>
        <end position="251"/>
    </location>
    <ligand>
        <name>ATP</name>
        <dbReference type="ChEBI" id="CHEBI:30616"/>
    </ligand>
</feature>
<dbReference type="NCBIfam" id="TIGR02152">
    <property type="entry name" value="D_ribokin_bact"/>
    <property type="match status" value="1"/>
</dbReference>
<dbReference type="UniPathway" id="UPA00916">
    <property type="reaction ID" value="UER00889"/>
</dbReference>
<dbReference type="EMBL" id="NBWU01000008">
    <property type="protein sequence ID" value="PCE62639.1"/>
    <property type="molecule type" value="Genomic_DNA"/>
</dbReference>
<organism evidence="14 15">
    <name type="scientific">Sediminicola luteus</name>
    <dbReference type="NCBI Taxonomy" id="319238"/>
    <lineage>
        <taxon>Bacteria</taxon>
        <taxon>Pseudomonadati</taxon>
        <taxon>Bacteroidota</taxon>
        <taxon>Flavobacteriia</taxon>
        <taxon>Flavobacteriales</taxon>
        <taxon>Flavobacteriaceae</taxon>
        <taxon>Sediminicola</taxon>
    </lineage>
</organism>
<dbReference type="PROSITE" id="PS00584">
    <property type="entry name" value="PFKB_KINASES_2"/>
    <property type="match status" value="1"/>
</dbReference>
<evidence type="ECO:0000256" key="9">
    <source>
        <dbReference type="ARBA" id="ARBA00022842"/>
    </source>
</evidence>
<feature type="binding site" evidence="12">
    <location>
        <position position="183"/>
    </location>
    <ligand>
        <name>ATP</name>
        <dbReference type="ChEBI" id="CHEBI:30616"/>
    </ligand>
</feature>
<protein>
    <recommendedName>
        <fullName evidence="3 12">Ribokinase</fullName>
        <shortName evidence="12">RK</shortName>
        <ecNumber evidence="2 12">2.7.1.15</ecNumber>
    </recommendedName>
</protein>
<feature type="binding site" evidence="12">
    <location>
        <position position="247"/>
    </location>
    <ligand>
        <name>K(+)</name>
        <dbReference type="ChEBI" id="CHEBI:29103"/>
    </ligand>
</feature>
<comment type="subcellular location">
    <subcellularLocation>
        <location evidence="12">Cytoplasm</location>
    </subcellularLocation>
</comment>
<gene>
    <name evidence="12" type="primary">rbsK</name>
    <name evidence="14" type="ORF">B7P33_18575</name>
</gene>
<evidence type="ECO:0000256" key="7">
    <source>
        <dbReference type="ARBA" id="ARBA00022777"/>
    </source>
</evidence>
<evidence type="ECO:0000256" key="5">
    <source>
        <dbReference type="ARBA" id="ARBA00022723"/>
    </source>
</evidence>
<dbReference type="EC" id="2.7.1.15" evidence="2 12"/>
<evidence type="ECO:0000256" key="10">
    <source>
        <dbReference type="ARBA" id="ARBA00022958"/>
    </source>
</evidence>
<dbReference type="PANTHER" id="PTHR10584:SF166">
    <property type="entry name" value="RIBOKINASE"/>
    <property type="match status" value="1"/>
</dbReference>
<keyword evidence="8 12" id="KW-0067">ATP-binding</keyword>
<dbReference type="Proteomes" id="UP000219559">
    <property type="component" value="Unassembled WGS sequence"/>
</dbReference>
<comment type="cofactor">
    <cofactor evidence="12">
        <name>Mg(2+)</name>
        <dbReference type="ChEBI" id="CHEBI:18420"/>
    </cofactor>
    <text evidence="12">Requires a divalent cation, most likely magnesium in vivo, as an electrophilic catalyst to aid phosphoryl group transfer. It is the chelate of the metal and the nucleotide that is the actual substrate.</text>
</comment>
<keyword evidence="10 12" id="KW-0630">Potassium</keyword>
<evidence type="ECO:0000313" key="14">
    <source>
        <dbReference type="EMBL" id="PCE62639.1"/>
    </source>
</evidence>
<evidence type="ECO:0000313" key="15">
    <source>
        <dbReference type="Proteomes" id="UP000219559"/>
    </source>
</evidence>
<evidence type="ECO:0000256" key="8">
    <source>
        <dbReference type="ARBA" id="ARBA00022840"/>
    </source>
</evidence>
<proteinExistence type="inferred from homology"/>
<sequence>MDLMVIGSANIDLVVSLPKIPKNGETVLGGNFLEVFGGKGANQAMAGHRAGGDIGFICKLGNDRYGNDLQSYFTKTGLPQEFFLKDNHTPTGIAQIFVSEKGDNAIGVASGANMTLSPADLAPFIPIISTAKVLLMQLEIPLETVTYAAELALKNGVKVILNPAPAKDLTEALCKNLWLLTPNKVEAEFLGETPITNLTEAETAAQNIRAKGIENVLITLGDQGCLLHTENLTKHYPTFPVAAVDTTAAGDVFNGALAQGITQGWCLAEAIPFAMAAAALSTTKLGAQTSIPSLGEIERFLEQQPAH</sequence>
<comment type="similarity">
    <text evidence="12">Belongs to the carbohydrate kinase PfkB family. Ribokinase subfamily.</text>
</comment>